<comment type="caution">
    <text evidence="4">The sequence shown here is derived from an EMBL/GenBank/DDBJ whole genome shotgun (WGS) entry which is preliminary data.</text>
</comment>
<dbReference type="GO" id="GO:0030162">
    <property type="term" value="P:regulation of proteolysis"/>
    <property type="evidence" value="ECO:0007669"/>
    <property type="project" value="TreeGrafter"/>
</dbReference>
<dbReference type="InterPro" id="IPR008914">
    <property type="entry name" value="PEBP"/>
</dbReference>
<dbReference type="OrthoDB" id="2506647at2759"/>
<dbReference type="Proteomes" id="UP000596902">
    <property type="component" value="Unassembled WGS sequence"/>
</dbReference>
<dbReference type="EMBL" id="JAAABM010000001">
    <property type="protein sequence ID" value="KAF7681820.1"/>
    <property type="molecule type" value="Genomic_DNA"/>
</dbReference>
<evidence type="ECO:0000256" key="2">
    <source>
        <dbReference type="SAM" id="Phobius"/>
    </source>
</evidence>
<keyword evidence="3" id="KW-0732">Signal</keyword>
<gene>
    <name evidence="4" type="ORF">GT037_000796</name>
</gene>
<dbReference type="GO" id="GO:0046578">
    <property type="term" value="P:regulation of Ras protein signal transduction"/>
    <property type="evidence" value="ECO:0007669"/>
    <property type="project" value="TreeGrafter"/>
</dbReference>
<dbReference type="PANTHER" id="PTHR11362">
    <property type="entry name" value="PHOSPHATIDYLETHANOLAMINE-BINDING PROTEIN"/>
    <property type="match status" value="1"/>
</dbReference>
<dbReference type="GeneID" id="62199021"/>
<sequence length="252" mass="26449">MFTKTILSATALLAGVATAATAPGFPIQVSQNLTVIYGNNTVSPGGELIPRPETAQRPTISSPVWFADEQGPGRCVLLMVDLDVPRNNSRVQLVHWIATNVTRSVPISANTTGSPLVIPSDNPVPYLQPSPPVGDIPHSYTFILMAQPRNFSIPSVYDDLADNRVGFNVSQFAADANLTTGIAATWITVQNLTETPTNTSFPPPRPSPSPTGDGANSDGSASGDASGMMIAGRTFWAAMSTTVLAVVFAIAL</sequence>
<feature type="region of interest" description="Disordered" evidence="1">
    <location>
        <begin position="194"/>
        <end position="223"/>
    </location>
</feature>
<accession>A0A8H7EKT7</accession>
<reference evidence="4" key="1">
    <citation type="submission" date="2020-01" db="EMBL/GenBank/DDBJ databases">
        <authorList>
            <person name="Feng Z.H.Z."/>
        </authorList>
    </citation>
    <scope>NUCLEOTIDE SEQUENCE</scope>
    <source>
        <strain evidence="4">CBS107.38</strain>
    </source>
</reference>
<name>A0A8H7EKT7_9PLEO</name>
<feature type="compositionally biased region" description="Low complexity" evidence="1">
    <location>
        <begin position="210"/>
        <end position="223"/>
    </location>
</feature>
<feature type="signal peptide" evidence="3">
    <location>
        <begin position="1"/>
        <end position="21"/>
    </location>
</feature>
<feature type="chain" id="PRO_5034536511" description="PEBP-like protein" evidence="3">
    <location>
        <begin position="22"/>
        <end position="252"/>
    </location>
</feature>
<keyword evidence="2" id="KW-1133">Transmembrane helix</keyword>
<dbReference type="InterPro" id="IPR035810">
    <property type="entry name" value="PEBP_euk"/>
</dbReference>
<reference evidence="4" key="2">
    <citation type="submission" date="2020-08" db="EMBL/GenBank/DDBJ databases">
        <title>Draft Genome Sequence of Cumin Blight Pathogen Alternaria burnsii.</title>
        <authorList>
            <person name="Feng Z."/>
        </authorList>
    </citation>
    <scope>NUCLEOTIDE SEQUENCE</scope>
    <source>
        <strain evidence="4">CBS107.38</strain>
    </source>
</reference>
<dbReference type="Pfam" id="PF01161">
    <property type="entry name" value="PBP"/>
    <property type="match status" value="1"/>
</dbReference>
<evidence type="ECO:0000256" key="3">
    <source>
        <dbReference type="SAM" id="SignalP"/>
    </source>
</evidence>
<dbReference type="GO" id="GO:0030414">
    <property type="term" value="F:peptidase inhibitor activity"/>
    <property type="evidence" value="ECO:0007669"/>
    <property type="project" value="TreeGrafter"/>
</dbReference>
<dbReference type="RefSeq" id="XP_038791699.1">
    <property type="nucleotide sequence ID" value="XM_038925843.1"/>
</dbReference>
<evidence type="ECO:0000313" key="5">
    <source>
        <dbReference type="Proteomes" id="UP000596902"/>
    </source>
</evidence>
<dbReference type="GO" id="GO:0005543">
    <property type="term" value="F:phospholipid binding"/>
    <property type="evidence" value="ECO:0007669"/>
    <property type="project" value="TreeGrafter"/>
</dbReference>
<dbReference type="AlphaFoldDB" id="A0A8H7EKT7"/>
<keyword evidence="2" id="KW-0472">Membrane</keyword>
<keyword evidence="5" id="KW-1185">Reference proteome</keyword>
<dbReference type="Gene3D" id="3.90.280.10">
    <property type="entry name" value="PEBP-like"/>
    <property type="match status" value="1"/>
</dbReference>
<feature type="transmembrane region" description="Helical" evidence="2">
    <location>
        <begin position="234"/>
        <end position="251"/>
    </location>
</feature>
<organism evidence="4 5">
    <name type="scientific">Alternaria burnsii</name>
    <dbReference type="NCBI Taxonomy" id="1187904"/>
    <lineage>
        <taxon>Eukaryota</taxon>
        <taxon>Fungi</taxon>
        <taxon>Dikarya</taxon>
        <taxon>Ascomycota</taxon>
        <taxon>Pezizomycotina</taxon>
        <taxon>Dothideomycetes</taxon>
        <taxon>Pleosporomycetidae</taxon>
        <taxon>Pleosporales</taxon>
        <taxon>Pleosporineae</taxon>
        <taxon>Pleosporaceae</taxon>
        <taxon>Alternaria</taxon>
        <taxon>Alternaria sect. Alternaria</taxon>
    </lineage>
</organism>
<evidence type="ECO:0000256" key="1">
    <source>
        <dbReference type="SAM" id="MobiDB-lite"/>
    </source>
</evidence>
<proteinExistence type="predicted"/>
<keyword evidence="2" id="KW-0812">Transmembrane</keyword>
<dbReference type="InterPro" id="IPR036610">
    <property type="entry name" value="PEBP-like_sf"/>
</dbReference>
<dbReference type="PANTHER" id="PTHR11362:SF148">
    <property type="entry name" value="CARBOXYPEPTIDASE Y INHIBITOR"/>
    <property type="match status" value="1"/>
</dbReference>
<evidence type="ECO:0008006" key="6">
    <source>
        <dbReference type="Google" id="ProtNLM"/>
    </source>
</evidence>
<dbReference type="CDD" id="cd00866">
    <property type="entry name" value="PEBP_euk"/>
    <property type="match status" value="1"/>
</dbReference>
<protein>
    <recommendedName>
        <fullName evidence="6">PEBP-like protein</fullName>
    </recommendedName>
</protein>
<dbReference type="SUPFAM" id="SSF49777">
    <property type="entry name" value="PEBP-like"/>
    <property type="match status" value="1"/>
</dbReference>
<evidence type="ECO:0000313" key="4">
    <source>
        <dbReference type="EMBL" id="KAF7681820.1"/>
    </source>
</evidence>